<dbReference type="PROSITE" id="PS51463">
    <property type="entry name" value="P_GLUCOSE_ISOMERASE_3"/>
    <property type="match status" value="1"/>
</dbReference>
<organism evidence="11 12">
    <name type="scientific">Geosmithia morbida</name>
    <dbReference type="NCBI Taxonomy" id="1094350"/>
    <lineage>
        <taxon>Eukaryota</taxon>
        <taxon>Fungi</taxon>
        <taxon>Dikarya</taxon>
        <taxon>Ascomycota</taxon>
        <taxon>Pezizomycotina</taxon>
        <taxon>Sordariomycetes</taxon>
        <taxon>Hypocreomycetidae</taxon>
        <taxon>Hypocreales</taxon>
        <taxon>Bionectriaceae</taxon>
        <taxon>Geosmithia</taxon>
    </lineage>
</organism>
<sequence length="577" mass="63615">MAPANTLPAWSELQTNRDAISKNFTLREAFSSDPERFSRFSRTFAPGSDVSADVLFDFSKNFLTEETLDLLVKLAEQAGVERKRDALFRGDKINFTENRAVYHPALRNVGGWEMKVDGQDVMNGPGGVNDVLNHIKEFSEQVRSGEYKGYTGKKLTNIVNIGIGGSDLGPVMVTEALKYYGAKDMTLHFVSNIDGTHMTEALNNSDPETTLFLVASKTFTTAETTTNATTAKNWFLEKTGNKGDVSKHFVALSTNESEVTKFGIDSKNMFGFESWVGGRYSVWSAIGLSVALYIGYDNFHKFLSGAHAMDKHFREAPLRENIPVLGGLLSVWYSDFFHAQTHLVAPYVLGSEIIPPREECANKRPRTNSFDQYLHRFPAYLQQLSMESNGKSITSDGSAAKYTTGPILFGEPCTNAQHSFFQLVHQGTKLIPADFILAAKSHNPISDNVHQKMLASNYFAQAEALMVGKTDEQVKAEGAPDDLVPHKRFLGNRPTTSILVGGSIGPAELGALIVYYEHLTFTEGAIWDINSFDQWGVELGKVLAKKILKELDEPGNGEGHDGSTGGLIDAFKKYAKI</sequence>
<dbReference type="PROSITE" id="PS00765">
    <property type="entry name" value="P_GLUCOSE_ISOMERASE_1"/>
    <property type="match status" value="1"/>
</dbReference>
<evidence type="ECO:0000256" key="8">
    <source>
        <dbReference type="ARBA" id="ARBA00024178"/>
    </source>
</evidence>
<dbReference type="CDD" id="cd05015">
    <property type="entry name" value="SIS_PGI_1"/>
    <property type="match status" value="1"/>
</dbReference>
<comment type="catalytic activity">
    <reaction evidence="9 10">
        <text>alpha-D-glucose 6-phosphate = beta-D-fructose 6-phosphate</text>
        <dbReference type="Rhea" id="RHEA:11816"/>
        <dbReference type="ChEBI" id="CHEBI:57634"/>
        <dbReference type="ChEBI" id="CHEBI:58225"/>
        <dbReference type="EC" id="5.3.1.9"/>
    </reaction>
</comment>
<dbReference type="InterPro" id="IPR035482">
    <property type="entry name" value="SIS_PGI_2"/>
</dbReference>
<evidence type="ECO:0000256" key="1">
    <source>
        <dbReference type="ARBA" id="ARBA00004926"/>
    </source>
</evidence>
<dbReference type="OrthoDB" id="5831190at2759"/>
<dbReference type="AlphaFoldDB" id="A0A9P5D5X1"/>
<evidence type="ECO:0000256" key="2">
    <source>
        <dbReference type="ARBA" id="ARBA00006604"/>
    </source>
</evidence>
<comment type="pathway">
    <text evidence="1 10">Carbohydrate degradation; glycolysis; D-glyceraldehyde 3-phosphate and glycerone phosphate from D-glucose: step 2/4.</text>
</comment>
<dbReference type="FunFam" id="3.40.50.10490:FF:000060">
    <property type="entry name" value="Glucose-6-phosphate isomerase"/>
    <property type="match status" value="1"/>
</dbReference>
<dbReference type="Gene3D" id="1.10.1390.10">
    <property type="match status" value="1"/>
</dbReference>
<accession>A0A9P5D5X1</accession>
<dbReference type="CDD" id="cd05016">
    <property type="entry name" value="SIS_PGI_2"/>
    <property type="match status" value="1"/>
</dbReference>
<dbReference type="Gene3D" id="3.40.50.10490">
    <property type="entry name" value="Glucose-6-phosphate isomerase like protein, domain 1"/>
    <property type="match status" value="3"/>
</dbReference>
<gene>
    <name evidence="11" type="ORF">GMORB2_6477</name>
</gene>
<dbReference type="InterPro" id="IPR023096">
    <property type="entry name" value="G6P_Isomerase_C"/>
</dbReference>
<dbReference type="InterPro" id="IPR046348">
    <property type="entry name" value="SIS_dom_sf"/>
</dbReference>
<dbReference type="PROSITE" id="PS00174">
    <property type="entry name" value="P_GLUCOSE_ISOMERASE_2"/>
    <property type="match status" value="1"/>
</dbReference>
<dbReference type="FunFam" id="3.40.50.10490:FF:000004">
    <property type="entry name" value="Glucose-6-phosphate isomerase"/>
    <property type="match status" value="1"/>
</dbReference>
<evidence type="ECO:0000256" key="9">
    <source>
        <dbReference type="ARBA" id="ARBA00029321"/>
    </source>
</evidence>
<dbReference type="PRINTS" id="PR00662">
    <property type="entry name" value="G6PISOMERASE"/>
</dbReference>
<keyword evidence="12" id="KW-1185">Reference proteome</keyword>
<dbReference type="GO" id="GO:0006094">
    <property type="term" value="P:gluconeogenesis"/>
    <property type="evidence" value="ECO:0007669"/>
    <property type="project" value="UniProtKB-KW"/>
</dbReference>
<keyword evidence="6 10" id="KW-0324">Glycolysis</keyword>
<proteinExistence type="inferred from homology"/>
<dbReference type="PANTHER" id="PTHR11469:SF1">
    <property type="entry name" value="GLUCOSE-6-PHOSPHATE ISOMERASE"/>
    <property type="match status" value="1"/>
</dbReference>
<dbReference type="GO" id="GO:0051156">
    <property type="term" value="P:glucose 6-phosphate metabolic process"/>
    <property type="evidence" value="ECO:0007669"/>
    <property type="project" value="TreeGrafter"/>
</dbReference>
<dbReference type="InterPro" id="IPR001672">
    <property type="entry name" value="G6P_Isomerase"/>
</dbReference>
<dbReference type="InterPro" id="IPR035476">
    <property type="entry name" value="SIS_PGI_1"/>
</dbReference>
<evidence type="ECO:0000256" key="10">
    <source>
        <dbReference type="RuleBase" id="RU000612"/>
    </source>
</evidence>
<name>A0A9P5D5X1_9HYPO</name>
<dbReference type="RefSeq" id="XP_035321581.1">
    <property type="nucleotide sequence ID" value="XM_035468447.1"/>
</dbReference>
<dbReference type="Proteomes" id="UP000749293">
    <property type="component" value="Unassembled WGS sequence"/>
</dbReference>
<dbReference type="GO" id="GO:0005829">
    <property type="term" value="C:cytosol"/>
    <property type="evidence" value="ECO:0007669"/>
    <property type="project" value="TreeGrafter"/>
</dbReference>
<evidence type="ECO:0000256" key="3">
    <source>
        <dbReference type="ARBA" id="ARBA00011952"/>
    </source>
</evidence>
<dbReference type="InterPro" id="IPR018189">
    <property type="entry name" value="Phosphoglucose_isomerase_CS"/>
</dbReference>
<dbReference type="PANTHER" id="PTHR11469">
    <property type="entry name" value="GLUCOSE-6-PHOSPHATE ISOMERASE"/>
    <property type="match status" value="1"/>
</dbReference>
<reference evidence="11" key="1">
    <citation type="submission" date="2020-03" db="EMBL/GenBank/DDBJ databases">
        <title>Site-based positive gene gene selection in Geosmithia morbida across the United States reveals a broad range of putative effectors and factors for local host and environmental adapation.</title>
        <authorList>
            <person name="Onufrak A."/>
            <person name="Murdoch R.W."/>
            <person name="Gazis R."/>
            <person name="Huff M."/>
            <person name="Staton M."/>
            <person name="Klingeman W."/>
            <person name="Hadziabdic D."/>
        </authorList>
    </citation>
    <scope>NUCLEOTIDE SEQUENCE</scope>
    <source>
        <strain evidence="11">1262</strain>
    </source>
</reference>
<dbReference type="GO" id="GO:0004347">
    <property type="term" value="F:glucose-6-phosphate isomerase activity"/>
    <property type="evidence" value="ECO:0007669"/>
    <property type="project" value="UniProtKB-EC"/>
</dbReference>
<dbReference type="EMBL" id="JAANYQ010000007">
    <property type="protein sequence ID" value="KAF4122929.1"/>
    <property type="molecule type" value="Genomic_DNA"/>
</dbReference>
<dbReference type="HAMAP" id="MF_00473">
    <property type="entry name" value="G6P_isomerase"/>
    <property type="match status" value="1"/>
</dbReference>
<dbReference type="EC" id="5.3.1.9" evidence="3 10"/>
<comment type="caution">
    <text evidence="11">The sequence shown here is derived from an EMBL/GenBank/DDBJ whole genome shotgun (WGS) entry which is preliminary data.</text>
</comment>
<evidence type="ECO:0000256" key="7">
    <source>
        <dbReference type="ARBA" id="ARBA00023235"/>
    </source>
</evidence>
<evidence type="ECO:0000313" key="11">
    <source>
        <dbReference type="EMBL" id="KAF4122929.1"/>
    </source>
</evidence>
<evidence type="ECO:0000256" key="5">
    <source>
        <dbReference type="ARBA" id="ARBA00022432"/>
    </source>
</evidence>
<evidence type="ECO:0000256" key="6">
    <source>
        <dbReference type="ARBA" id="ARBA00023152"/>
    </source>
</evidence>
<evidence type="ECO:0000256" key="4">
    <source>
        <dbReference type="ARBA" id="ARBA00018388"/>
    </source>
</evidence>
<dbReference type="FunFam" id="1.10.1390.10:FF:000001">
    <property type="entry name" value="Glucose-6-phosphate isomerase"/>
    <property type="match status" value="1"/>
</dbReference>
<comment type="similarity">
    <text evidence="2 10">Belongs to the GPI family.</text>
</comment>
<protein>
    <recommendedName>
        <fullName evidence="4 10">Glucose-6-phosphate isomerase</fullName>
        <ecNumber evidence="3 10">5.3.1.9</ecNumber>
    </recommendedName>
</protein>
<dbReference type="Pfam" id="PF00342">
    <property type="entry name" value="PGI"/>
    <property type="match status" value="2"/>
</dbReference>
<comment type="function">
    <text evidence="8">In the cytoplasm, catalyzes the conversion of glucose-6-phosphate to fructose-6-phosphate, the second step in glycolysis, and the reverse reaction during gluconeogenesis.</text>
</comment>
<keyword evidence="5 10" id="KW-0312">Gluconeogenesis</keyword>
<dbReference type="GeneID" id="55972702"/>
<dbReference type="GO" id="GO:0097367">
    <property type="term" value="F:carbohydrate derivative binding"/>
    <property type="evidence" value="ECO:0007669"/>
    <property type="project" value="InterPro"/>
</dbReference>
<dbReference type="GO" id="GO:0006096">
    <property type="term" value="P:glycolytic process"/>
    <property type="evidence" value="ECO:0007669"/>
    <property type="project" value="UniProtKB-KW"/>
</dbReference>
<dbReference type="SUPFAM" id="SSF53697">
    <property type="entry name" value="SIS domain"/>
    <property type="match status" value="1"/>
</dbReference>
<dbReference type="GO" id="GO:0048029">
    <property type="term" value="F:monosaccharide binding"/>
    <property type="evidence" value="ECO:0007669"/>
    <property type="project" value="TreeGrafter"/>
</dbReference>
<evidence type="ECO:0000313" key="12">
    <source>
        <dbReference type="Proteomes" id="UP000749293"/>
    </source>
</evidence>
<keyword evidence="7 10" id="KW-0413">Isomerase</keyword>